<comment type="caution">
    <text evidence="4">The sequence shown here is derived from an EMBL/GenBank/DDBJ whole genome shotgun (WGS) entry which is preliminary data.</text>
</comment>
<feature type="region of interest" description="Disordered" evidence="1">
    <location>
        <begin position="31"/>
        <end position="55"/>
    </location>
</feature>
<dbReference type="Gene3D" id="2.60.120.560">
    <property type="entry name" value="Exo-inulinase, domain 1"/>
    <property type="match status" value="1"/>
</dbReference>
<dbReference type="InterPro" id="IPR010496">
    <property type="entry name" value="AL/BT2_dom"/>
</dbReference>
<feature type="chain" id="PRO_5045708353" evidence="2">
    <location>
        <begin position="25"/>
        <end position="261"/>
    </location>
</feature>
<evidence type="ECO:0000256" key="1">
    <source>
        <dbReference type="SAM" id="MobiDB-lite"/>
    </source>
</evidence>
<evidence type="ECO:0000313" key="4">
    <source>
        <dbReference type="EMBL" id="GGA49889.1"/>
    </source>
</evidence>
<dbReference type="RefSeq" id="WP_188797859.1">
    <property type="nucleotide sequence ID" value="NZ_BMJA01000006.1"/>
</dbReference>
<proteinExistence type="predicted"/>
<accession>A0ABQ1GT57</accession>
<evidence type="ECO:0000256" key="2">
    <source>
        <dbReference type="SAM" id="SignalP"/>
    </source>
</evidence>
<feature type="signal peptide" evidence="2">
    <location>
        <begin position="1"/>
        <end position="24"/>
    </location>
</feature>
<keyword evidence="5" id="KW-1185">Reference proteome</keyword>
<protein>
    <submittedName>
        <fullName evidence="4">Endo-1,3-1,4-beta glucanase-related protein</fullName>
    </submittedName>
</protein>
<evidence type="ECO:0000313" key="5">
    <source>
        <dbReference type="Proteomes" id="UP000620046"/>
    </source>
</evidence>
<dbReference type="PANTHER" id="PTHR33546">
    <property type="entry name" value="LARGE, MULTIFUNCTIONAL SECRETED PROTEIN-RELATED"/>
    <property type="match status" value="1"/>
</dbReference>
<dbReference type="Pfam" id="PF06439">
    <property type="entry name" value="3keto-disac_hyd"/>
    <property type="match status" value="1"/>
</dbReference>
<gene>
    <name evidence="4" type="ORF">GCM10010981_43990</name>
</gene>
<dbReference type="Proteomes" id="UP000620046">
    <property type="component" value="Unassembled WGS sequence"/>
</dbReference>
<keyword evidence="2" id="KW-0732">Signal</keyword>
<feature type="domain" description="3-keto-alpha-glucoside-1,2-lyase/3-keto-2-hydroxy-glucal hydratase" evidence="3">
    <location>
        <begin position="57"/>
        <end position="258"/>
    </location>
</feature>
<reference evidence="5" key="1">
    <citation type="journal article" date="2019" name="Int. J. Syst. Evol. Microbiol.">
        <title>The Global Catalogue of Microorganisms (GCM) 10K type strain sequencing project: providing services to taxonomists for standard genome sequencing and annotation.</title>
        <authorList>
            <consortium name="The Broad Institute Genomics Platform"/>
            <consortium name="The Broad Institute Genome Sequencing Center for Infectious Disease"/>
            <person name="Wu L."/>
            <person name="Ma J."/>
        </authorList>
    </citation>
    <scope>NUCLEOTIDE SEQUENCE [LARGE SCALE GENOMIC DNA]</scope>
    <source>
        <strain evidence="5">CGMCC 1.15439</strain>
    </source>
</reference>
<dbReference type="EMBL" id="BMJA01000006">
    <property type="protein sequence ID" value="GGA49889.1"/>
    <property type="molecule type" value="Genomic_DNA"/>
</dbReference>
<dbReference type="PANTHER" id="PTHR33546:SF1">
    <property type="entry name" value="LARGE, MULTIFUNCTIONAL SECRETED PROTEIN"/>
    <property type="match status" value="1"/>
</dbReference>
<organism evidence="4 5">
    <name type="scientific">Dyella nitratireducens</name>
    <dbReference type="NCBI Taxonomy" id="1849580"/>
    <lineage>
        <taxon>Bacteria</taxon>
        <taxon>Pseudomonadati</taxon>
        <taxon>Pseudomonadota</taxon>
        <taxon>Gammaproteobacteria</taxon>
        <taxon>Lysobacterales</taxon>
        <taxon>Rhodanobacteraceae</taxon>
        <taxon>Dyella</taxon>
    </lineage>
</organism>
<evidence type="ECO:0000259" key="3">
    <source>
        <dbReference type="Pfam" id="PF06439"/>
    </source>
</evidence>
<name>A0ABQ1GT57_9GAMM</name>
<sequence>MKQRIAVIPALLMLAIMSPSLAFAQTATQTPEATEQWQPVPKIVTPGKQDSAPPSDAIVLFDGHDLSQWETSKDHSPARWKVHDGVVTVDKPSGNIQTKQKFKNYQLHLEWYVPTNITGEGQKRGNSGVFLASTGPGDEGYEIQVLDSFNNKTYVNGQAASIYKQTPPLVNAMRPPGQWQTYDIVWTAPVFTADGTLKSPAFVTVFHNGVLVQNHTELAGETFYIGKPKYKPYDTAPIKLQAHGDPSPPISFRHIWVRPLD</sequence>